<dbReference type="EMBL" id="HBFN01034819">
    <property type="protein sequence ID" value="CAD8806534.1"/>
    <property type="molecule type" value="Transcribed_RNA"/>
</dbReference>
<organism evidence="4">
    <name type="scientific">Hemiselmis tepida</name>
    <dbReference type="NCBI Taxonomy" id="464990"/>
    <lineage>
        <taxon>Eukaryota</taxon>
        <taxon>Cryptophyceae</taxon>
        <taxon>Cryptomonadales</taxon>
        <taxon>Hemiselmidaceae</taxon>
        <taxon>Hemiselmis</taxon>
    </lineage>
</organism>
<evidence type="ECO:0000256" key="2">
    <source>
        <dbReference type="SAM" id="Coils"/>
    </source>
</evidence>
<sequence>MAEGEERVDITDISNSPAFVALNELLSDGTLTAAQVEFYKSKYAKLHEVVLQTYENEKNLLRKAKDLNEDLRKEKLAAEDIGGRDKEVREELEQTRTEFAKAEAEVVLCEEREAMLMLEMAELDRQKEEITKEKEEKEREAMEALRPRIEALNLHIEQLQAEIASATDQSQKSLVEKDELEQKATKLAQEIAQLQIEVDDERQRMMKVRGEPGKVKKQVDVSESSLNALSAELQVAQAGILAVDKTLKEQSARRKTIEEDRDELSLLRSRHHDSIEQKMRIKQEQERDLHEQLRRRDQIQEEALQQDVDMRGLMLELKRSHEAHHRAIREKEDEIKAFRKGEAALAVLQGMLPNLKFQGDDCKKTLQMQQREKRDQFKRLEELNRDIDIFINDFLQEESLEKDKAAALSSLLKENKELEEELSLLSQQTLSLDREAFDLSARRDAKAREYAKAVHNRRDADEEMKVKDIVILDLSKRSFNLGQQLREYTKLYEVVKNERNKAVNMIQTSQQAAAEMKEKIGILQNEIEILQNESTAKDKALTVEHSLSTKSVAERDSVRSEVNKLLFVYKEKQQLVDQKIAEIDKLNSIINVVERDMVRLKKQYEQAVEERNYTGIQLIDRNDELCILYEKCNIQEQILRNGELELNKREEEMRVLRLELSRFDWLYGVTTKLLPELPKYKVEIDNLKGQLEEEKKRSEQLSYELETPSNLARYRLLKGKDLSMPEMLAKVAQLEDRLNLKKEQLLEKELVLEEVGSLSERLRTQAVEGREETLDIAKTVNDYQAKIKRITRRLMACVSELSMYQATSIKLEQEKADKIEILDVAKERLEAGEAPTEDAEREWDRMQRRRDMRSEMILRMQDEERQATTDFETTAVPRPNAYMPEDIALPRPYGAMAPFKPTEPGATMRHIVKPQPREIEI</sequence>
<feature type="domain" description="Cilia- and flagella-associated protein 58 central coiled coil" evidence="3">
    <location>
        <begin position="377"/>
        <end position="663"/>
    </location>
</feature>
<evidence type="ECO:0000256" key="1">
    <source>
        <dbReference type="ARBA" id="ARBA00023054"/>
    </source>
</evidence>
<feature type="coiled-coil region" evidence="2">
    <location>
        <begin position="247"/>
        <end position="334"/>
    </location>
</feature>
<dbReference type="AlphaFoldDB" id="A0A7S0W6R9"/>
<feature type="coiled-coil region" evidence="2">
    <location>
        <begin position="54"/>
        <end position="211"/>
    </location>
</feature>
<dbReference type="GO" id="GO:0005856">
    <property type="term" value="C:cytoskeleton"/>
    <property type="evidence" value="ECO:0007669"/>
    <property type="project" value="TreeGrafter"/>
</dbReference>
<protein>
    <recommendedName>
        <fullName evidence="3">Cilia- and flagella-associated protein 58 central coiled coil domain-containing protein</fullName>
    </recommendedName>
</protein>
<feature type="coiled-coil region" evidence="2">
    <location>
        <begin position="363"/>
        <end position="435"/>
    </location>
</feature>
<evidence type="ECO:0000313" key="4">
    <source>
        <dbReference type="EMBL" id="CAD8806534.1"/>
    </source>
</evidence>
<dbReference type="InterPro" id="IPR049270">
    <property type="entry name" value="CFAP58_CC"/>
</dbReference>
<dbReference type="PANTHER" id="PTHR32083">
    <property type="entry name" value="CILIA AND FLAGELLA-ASSOCIATED PROTEIN 58-RELATED"/>
    <property type="match status" value="1"/>
</dbReference>
<dbReference type="Pfam" id="PF21771">
    <property type="entry name" value="CFAP58_CC"/>
    <property type="match status" value="1"/>
</dbReference>
<feature type="coiled-coil region" evidence="2">
    <location>
        <begin position="583"/>
        <end position="610"/>
    </location>
</feature>
<feature type="coiled-coil region" evidence="2">
    <location>
        <begin position="506"/>
        <end position="533"/>
    </location>
</feature>
<proteinExistence type="predicted"/>
<reference evidence="4" key="1">
    <citation type="submission" date="2021-01" db="EMBL/GenBank/DDBJ databases">
        <authorList>
            <person name="Corre E."/>
            <person name="Pelletier E."/>
            <person name="Niang G."/>
            <person name="Scheremetjew M."/>
            <person name="Finn R."/>
            <person name="Kale V."/>
            <person name="Holt S."/>
            <person name="Cochrane G."/>
            <person name="Meng A."/>
            <person name="Brown T."/>
            <person name="Cohen L."/>
        </authorList>
    </citation>
    <scope>NUCLEOTIDE SEQUENCE</scope>
    <source>
        <strain evidence="4">CCMP443</strain>
    </source>
</reference>
<keyword evidence="1 2" id="KW-0175">Coiled coil</keyword>
<evidence type="ECO:0000259" key="3">
    <source>
        <dbReference type="Pfam" id="PF21771"/>
    </source>
</evidence>
<accession>A0A7S0W6R9</accession>
<gene>
    <name evidence="4" type="ORF">HTEP1355_LOCUS20213</name>
</gene>
<feature type="coiled-coil region" evidence="2">
    <location>
        <begin position="639"/>
        <end position="751"/>
    </location>
</feature>
<name>A0A7S0W6R9_9CRYP</name>
<dbReference type="PANTHER" id="PTHR32083:SF34">
    <property type="entry name" value="COILED-COIL DOMAIN-CONTAINING PROTEIN 146"/>
    <property type="match status" value="1"/>
</dbReference>